<feature type="region of interest" description="Disordered" evidence="1">
    <location>
        <begin position="1"/>
        <end position="25"/>
    </location>
</feature>
<accession>A0A1I8AUZ0</accession>
<dbReference type="AlphaFoldDB" id="A0A1I8AUZ0"/>
<proteinExistence type="predicted"/>
<dbReference type="Proteomes" id="UP000095287">
    <property type="component" value="Unplaced"/>
</dbReference>
<dbReference type="WBParaSite" id="L893_g9168.t1">
    <property type="protein sequence ID" value="L893_g9168.t1"/>
    <property type="gene ID" value="L893_g9168"/>
</dbReference>
<protein>
    <submittedName>
        <fullName evidence="3">DUF3237 domain-containing protein</fullName>
    </submittedName>
</protein>
<evidence type="ECO:0000313" key="2">
    <source>
        <dbReference type="Proteomes" id="UP000095287"/>
    </source>
</evidence>
<evidence type="ECO:0000313" key="3">
    <source>
        <dbReference type="WBParaSite" id="L893_g9168.t1"/>
    </source>
</evidence>
<sequence length="78" mass="8579">PEGLSLVGHPQGDHAAQGQRRFHPPRQEERVFESALQGATQLIGVGPRLYDSVAILEGRSLPHGHILDAKVVLELRLR</sequence>
<organism evidence="2 3">
    <name type="scientific">Steinernema glaseri</name>
    <dbReference type="NCBI Taxonomy" id="37863"/>
    <lineage>
        <taxon>Eukaryota</taxon>
        <taxon>Metazoa</taxon>
        <taxon>Ecdysozoa</taxon>
        <taxon>Nematoda</taxon>
        <taxon>Chromadorea</taxon>
        <taxon>Rhabditida</taxon>
        <taxon>Tylenchina</taxon>
        <taxon>Panagrolaimomorpha</taxon>
        <taxon>Strongyloidoidea</taxon>
        <taxon>Steinernematidae</taxon>
        <taxon>Steinernema</taxon>
    </lineage>
</organism>
<keyword evidence="2" id="KW-1185">Reference proteome</keyword>
<name>A0A1I8AUZ0_9BILA</name>
<evidence type="ECO:0000256" key="1">
    <source>
        <dbReference type="SAM" id="MobiDB-lite"/>
    </source>
</evidence>
<reference evidence="3" key="1">
    <citation type="submission" date="2016-11" db="UniProtKB">
        <authorList>
            <consortium name="WormBaseParasite"/>
        </authorList>
    </citation>
    <scope>IDENTIFICATION</scope>
</reference>